<protein>
    <submittedName>
        <fullName evidence="1">Helix-turn-helix domain containing protein</fullName>
    </submittedName>
</protein>
<accession>A0A915YBP0</accession>
<sequence length="95" mass="10899">MTANDRVREMMEKLNIKQRDILEKEPRLRQNTLSSNLRDSVWPNGLLAAALSTHWGINLNWVYTGEGAETLQESDKQVQIAYLKQQIEDLASVTD</sequence>
<evidence type="ECO:0000313" key="2">
    <source>
        <dbReference type="Proteomes" id="UP001060919"/>
    </source>
</evidence>
<proteinExistence type="predicted"/>
<organism evidence="1 2">
    <name type="scientific">Aureispira anguillae</name>
    <dbReference type="NCBI Taxonomy" id="2864201"/>
    <lineage>
        <taxon>Bacteria</taxon>
        <taxon>Pseudomonadati</taxon>
        <taxon>Bacteroidota</taxon>
        <taxon>Saprospiria</taxon>
        <taxon>Saprospirales</taxon>
        <taxon>Saprospiraceae</taxon>
        <taxon>Aureispira</taxon>
    </lineage>
</organism>
<dbReference type="RefSeq" id="WP_264791462.1">
    <property type="nucleotide sequence ID" value="NZ_AP026867.1"/>
</dbReference>
<evidence type="ECO:0000313" key="1">
    <source>
        <dbReference type="EMBL" id="BDS10127.1"/>
    </source>
</evidence>
<dbReference type="KEGG" id="aup:AsAng_0008350"/>
<dbReference type="Proteomes" id="UP001060919">
    <property type="component" value="Chromosome"/>
</dbReference>
<keyword evidence="2" id="KW-1185">Reference proteome</keyword>
<dbReference type="EMBL" id="AP026867">
    <property type="protein sequence ID" value="BDS10127.1"/>
    <property type="molecule type" value="Genomic_DNA"/>
</dbReference>
<dbReference type="AlphaFoldDB" id="A0A915YBP0"/>
<reference evidence="1" key="1">
    <citation type="submission" date="2022-09" db="EMBL/GenBank/DDBJ databases">
        <title>Aureispira anguillicida sp. nov., isolated from Leptocephalus of Japanese eel Anguilla japonica.</title>
        <authorList>
            <person name="Yuasa K."/>
            <person name="Mekata T."/>
            <person name="Ikunari K."/>
        </authorList>
    </citation>
    <scope>NUCLEOTIDE SEQUENCE</scope>
    <source>
        <strain evidence="1">EL160426</strain>
    </source>
</reference>
<name>A0A915YBP0_9BACT</name>
<gene>
    <name evidence="1" type="ORF">AsAng_0008350</name>
</gene>